<dbReference type="InterPro" id="IPR000832">
    <property type="entry name" value="GPCR_2_secretin-like"/>
</dbReference>
<evidence type="ECO:0000256" key="5">
    <source>
        <dbReference type="SAM" id="Phobius"/>
    </source>
</evidence>
<organism evidence="8 9">
    <name type="scientific">Allacma fusca</name>
    <dbReference type="NCBI Taxonomy" id="39272"/>
    <lineage>
        <taxon>Eukaryota</taxon>
        <taxon>Metazoa</taxon>
        <taxon>Ecdysozoa</taxon>
        <taxon>Arthropoda</taxon>
        <taxon>Hexapoda</taxon>
        <taxon>Collembola</taxon>
        <taxon>Symphypleona</taxon>
        <taxon>Sminthuridae</taxon>
        <taxon>Allacma</taxon>
    </lineage>
</organism>
<evidence type="ECO:0000256" key="2">
    <source>
        <dbReference type="ARBA" id="ARBA00022692"/>
    </source>
</evidence>
<proteinExistence type="predicted"/>
<feature type="transmembrane region" description="Helical" evidence="5">
    <location>
        <begin position="341"/>
        <end position="361"/>
    </location>
</feature>
<evidence type="ECO:0000256" key="6">
    <source>
        <dbReference type="SAM" id="SignalP"/>
    </source>
</evidence>
<dbReference type="InterPro" id="IPR052808">
    <property type="entry name" value="GPCR_Mth-like"/>
</dbReference>
<dbReference type="PROSITE" id="PS50261">
    <property type="entry name" value="G_PROTEIN_RECEP_F2_4"/>
    <property type="match status" value="1"/>
</dbReference>
<feature type="transmembrane region" description="Helical" evidence="5">
    <location>
        <begin position="544"/>
        <end position="567"/>
    </location>
</feature>
<evidence type="ECO:0000259" key="7">
    <source>
        <dbReference type="PROSITE" id="PS50261"/>
    </source>
</evidence>
<evidence type="ECO:0000256" key="1">
    <source>
        <dbReference type="ARBA" id="ARBA00004141"/>
    </source>
</evidence>
<keyword evidence="4 5" id="KW-0472">Membrane</keyword>
<sequence>MNVFVFSYIYLALDTCIGLAISKSVTRVKEEEENVAVEPIIFQWCSNQSTTTYKIPEKLSEGRINFTIRLKPGKNSCPVEEHAQFVYLPLNRTKSENSSKFESEFSSSGFFRYVDFYYPPEAFCIVEWTHSHVAVRVCGMFRKERSFSSLPECDNSSHCIPKCCPMNMLLTSSADGHAQCQPNFNKSARFNLILYNRELQKSSSLRPAYYFIRSDFSKAPLQASLKNTNSDLKKFHYFNKRCARVMEDGSLNYIKNFKWKQVPRTNYCIDGVQLQEAEFKKSQVFFGPGKHYGFMLKESSKPGRPLWVAAVFLFASMLYCLTLLVYLLLWKEQSIQGWLAMSEFATLFLSHFVYGINILIFKKTTRSFACVVISVLRHFSYLSQYCWLTMICLNLFITFRELTVMNGDQNNVGSYMWYAGFGWGVPFLFVSVSLILDQTYSYDPCNMVVVPRYGVESCTISTAALGPYLIYPLAPLLGVNIILFSITSYKLHTYSKYAKIARKNFNTSKNFYKLIAKLFFITGFTWTFDIMFNVLWNLGLGSLTAFWEMLSIVTSFQALGVFIVYICKSSISVSLRNRYPILI</sequence>
<reference evidence="8" key="1">
    <citation type="submission" date="2021-06" db="EMBL/GenBank/DDBJ databases">
        <authorList>
            <person name="Hodson N. C."/>
            <person name="Mongue J. A."/>
            <person name="Jaron S. K."/>
        </authorList>
    </citation>
    <scope>NUCLEOTIDE SEQUENCE</scope>
</reference>
<evidence type="ECO:0000256" key="4">
    <source>
        <dbReference type="ARBA" id="ARBA00023136"/>
    </source>
</evidence>
<dbReference type="Pfam" id="PF00002">
    <property type="entry name" value="7tm_2"/>
    <property type="match status" value="1"/>
</dbReference>
<feature type="transmembrane region" description="Helical" evidence="5">
    <location>
        <begin position="381"/>
        <end position="403"/>
    </location>
</feature>
<gene>
    <name evidence="8" type="ORF">AFUS01_LOCUS15405</name>
</gene>
<dbReference type="InterPro" id="IPR017981">
    <property type="entry name" value="GPCR_2-like_7TM"/>
</dbReference>
<dbReference type="PANTHER" id="PTHR46953">
    <property type="entry name" value="G-PROTEIN COUPLED RECEPTOR MTH-LIKE 1-RELATED"/>
    <property type="match status" value="1"/>
</dbReference>
<evidence type="ECO:0000313" key="8">
    <source>
        <dbReference type="EMBL" id="CAG7726494.1"/>
    </source>
</evidence>
<feature type="transmembrane region" description="Helical" evidence="5">
    <location>
        <begin position="306"/>
        <end position="329"/>
    </location>
</feature>
<dbReference type="EMBL" id="CAJVCH010136313">
    <property type="protein sequence ID" value="CAG7726494.1"/>
    <property type="molecule type" value="Genomic_DNA"/>
</dbReference>
<feature type="transmembrane region" description="Helical" evidence="5">
    <location>
        <begin position="415"/>
        <end position="436"/>
    </location>
</feature>
<dbReference type="GO" id="GO:0016020">
    <property type="term" value="C:membrane"/>
    <property type="evidence" value="ECO:0007669"/>
    <property type="project" value="UniProtKB-SubCell"/>
</dbReference>
<dbReference type="GO" id="GO:0007166">
    <property type="term" value="P:cell surface receptor signaling pathway"/>
    <property type="evidence" value="ECO:0007669"/>
    <property type="project" value="InterPro"/>
</dbReference>
<dbReference type="Proteomes" id="UP000708208">
    <property type="component" value="Unassembled WGS sequence"/>
</dbReference>
<keyword evidence="6" id="KW-0732">Signal</keyword>
<keyword evidence="3 5" id="KW-1133">Transmembrane helix</keyword>
<evidence type="ECO:0000256" key="3">
    <source>
        <dbReference type="ARBA" id="ARBA00022989"/>
    </source>
</evidence>
<feature type="signal peptide" evidence="6">
    <location>
        <begin position="1"/>
        <end position="22"/>
    </location>
</feature>
<evidence type="ECO:0000313" key="9">
    <source>
        <dbReference type="Proteomes" id="UP000708208"/>
    </source>
</evidence>
<protein>
    <recommendedName>
        <fullName evidence="7">G-protein coupled receptors family 2 profile 2 domain-containing protein</fullName>
    </recommendedName>
</protein>
<dbReference type="OrthoDB" id="1100386at2759"/>
<feature type="transmembrane region" description="Helical" evidence="5">
    <location>
        <begin position="510"/>
        <end position="532"/>
    </location>
</feature>
<feature type="transmembrane region" description="Helical" evidence="5">
    <location>
        <begin position="469"/>
        <end position="489"/>
    </location>
</feature>
<feature type="non-terminal residue" evidence="8">
    <location>
        <position position="1"/>
    </location>
</feature>
<keyword evidence="9" id="KW-1185">Reference proteome</keyword>
<keyword evidence="2 5" id="KW-0812">Transmembrane</keyword>
<feature type="chain" id="PRO_5035298318" description="G-protein coupled receptors family 2 profile 2 domain-containing protein" evidence="6">
    <location>
        <begin position="23"/>
        <end position="583"/>
    </location>
</feature>
<dbReference type="AlphaFoldDB" id="A0A8J2JW87"/>
<comment type="subcellular location">
    <subcellularLocation>
        <location evidence="1">Membrane</location>
        <topology evidence="1">Multi-pass membrane protein</topology>
    </subcellularLocation>
</comment>
<name>A0A8J2JW87_9HEXA</name>
<dbReference type="PANTHER" id="PTHR46953:SF1">
    <property type="entry name" value="G-PROTEIN COUPLED RECEPTOR MTH-LIKE 1-RELATED"/>
    <property type="match status" value="1"/>
</dbReference>
<feature type="domain" description="G-protein coupled receptors family 2 profile 2" evidence="7">
    <location>
        <begin position="304"/>
        <end position="569"/>
    </location>
</feature>
<accession>A0A8J2JW87</accession>
<dbReference type="GO" id="GO:0004930">
    <property type="term" value="F:G protein-coupled receptor activity"/>
    <property type="evidence" value="ECO:0007669"/>
    <property type="project" value="InterPro"/>
</dbReference>
<comment type="caution">
    <text evidence="8">The sequence shown here is derived from an EMBL/GenBank/DDBJ whole genome shotgun (WGS) entry which is preliminary data.</text>
</comment>